<dbReference type="OrthoDB" id="848456at2759"/>
<dbReference type="PANTHER" id="PTHR35162">
    <property type="entry name" value="OS08G0516600 PROTEIN"/>
    <property type="match status" value="1"/>
</dbReference>
<comment type="caution">
    <text evidence="2">The sequence shown here is derived from an EMBL/GenBank/DDBJ whole genome shotgun (WGS) entry which is preliminary data.</text>
</comment>
<sequence length="116" mass="12994">MGFEILEEFRPITPMRTISVTKTSNRSNIGLSDHLHKPKEEDVSCVDDVDECRTPRSAENMLRSAPLVCPPAPRKARAAPASRKLSRPSQRFFEVPEDLTSVFVLLSSPSKKIRTS</sequence>
<dbReference type="InterPro" id="IPR053115">
    <property type="entry name" value="CDK_inhibitor"/>
</dbReference>
<feature type="region of interest" description="Disordered" evidence="1">
    <location>
        <begin position="60"/>
        <end position="87"/>
    </location>
</feature>
<feature type="compositionally biased region" description="Low complexity" evidence="1">
    <location>
        <begin position="78"/>
        <end position="87"/>
    </location>
</feature>
<protein>
    <submittedName>
        <fullName evidence="2">Uncharacterized protein</fullName>
    </submittedName>
</protein>
<evidence type="ECO:0000256" key="1">
    <source>
        <dbReference type="SAM" id="MobiDB-lite"/>
    </source>
</evidence>
<keyword evidence="3" id="KW-1185">Reference proteome</keyword>
<dbReference type="AlphaFoldDB" id="A0A2P5EMJ3"/>
<organism evidence="2 3">
    <name type="scientific">Trema orientale</name>
    <name type="common">Charcoal tree</name>
    <name type="synonym">Celtis orientalis</name>
    <dbReference type="NCBI Taxonomy" id="63057"/>
    <lineage>
        <taxon>Eukaryota</taxon>
        <taxon>Viridiplantae</taxon>
        <taxon>Streptophyta</taxon>
        <taxon>Embryophyta</taxon>
        <taxon>Tracheophyta</taxon>
        <taxon>Spermatophyta</taxon>
        <taxon>Magnoliopsida</taxon>
        <taxon>eudicotyledons</taxon>
        <taxon>Gunneridae</taxon>
        <taxon>Pentapetalae</taxon>
        <taxon>rosids</taxon>
        <taxon>fabids</taxon>
        <taxon>Rosales</taxon>
        <taxon>Cannabaceae</taxon>
        <taxon>Trema</taxon>
    </lineage>
</organism>
<proteinExistence type="predicted"/>
<reference evidence="3" key="1">
    <citation type="submission" date="2016-06" db="EMBL/GenBank/DDBJ databases">
        <title>Parallel loss of symbiosis genes in relatives of nitrogen-fixing non-legume Parasponia.</title>
        <authorList>
            <person name="Van Velzen R."/>
            <person name="Holmer R."/>
            <person name="Bu F."/>
            <person name="Rutten L."/>
            <person name="Van Zeijl A."/>
            <person name="Liu W."/>
            <person name="Santuari L."/>
            <person name="Cao Q."/>
            <person name="Sharma T."/>
            <person name="Shen D."/>
            <person name="Roswanjaya Y."/>
            <person name="Wardhani T."/>
            <person name="Kalhor M.S."/>
            <person name="Jansen J."/>
            <person name="Van den Hoogen J."/>
            <person name="Gungor B."/>
            <person name="Hartog M."/>
            <person name="Hontelez J."/>
            <person name="Verver J."/>
            <person name="Yang W.-C."/>
            <person name="Schijlen E."/>
            <person name="Repin R."/>
            <person name="Schilthuizen M."/>
            <person name="Schranz E."/>
            <person name="Heidstra R."/>
            <person name="Miyata K."/>
            <person name="Fedorova E."/>
            <person name="Kohlen W."/>
            <person name="Bisseling T."/>
            <person name="Smit S."/>
            <person name="Geurts R."/>
        </authorList>
    </citation>
    <scope>NUCLEOTIDE SEQUENCE [LARGE SCALE GENOMIC DNA]</scope>
    <source>
        <strain evidence="3">cv. RG33-2</strain>
    </source>
</reference>
<dbReference type="PANTHER" id="PTHR35162:SF2">
    <property type="entry name" value="OS08G0516600 PROTEIN"/>
    <property type="match status" value="1"/>
</dbReference>
<accession>A0A2P5EMJ3</accession>
<dbReference type="EMBL" id="JXTC01000127">
    <property type="protein sequence ID" value="PON86753.1"/>
    <property type="molecule type" value="Genomic_DNA"/>
</dbReference>
<evidence type="ECO:0000313" key="3">
    <source>
        <dbReference type="Proteomes" id="UP000237000"/>
    </source>
</evidence>
<dbReference type="Proteomes" id="UP000237000">
    <property type="component" value="Unassembled WGS sequence"/>
</dbReference>
<gene>
    <name evidence="2" type="ORF">TorRG33x02_174830</name>
</gene>
<dbReference type="InParanoid" id="A0A2P5EMJ3"/>
<name>A0A2P5EMJ3_TREOI</name>
<evidence type="ECO:0000313" key="2">
    <source>
        <dbReference type="EMBL" id="PON86753.1"/>
    </source>
</evidence>